<name>A0A4S8M1Q2_DENBC</name>
<keyword evidence="3" id="KW-1185">Reference proteome</keyword>
<feature type="region of interest" description="Disordered" evidence="1">
    <location>
        <begin position="152"/>
        <end position="176"/>
    </location>
</feature>
<protein>
    <recommendedName>
        <fullName evidence="4">Ricin B lectin domain-containing protein</fullName>
    </recommendedName>
</protein>
<dbReference type="OrthoDB" id="3266227at2759"/>
<evidence type="ECO:0000256" key="1">
    <source>
        <dbReference type="SAM" id="MobiDB-lite"/>
    </source>
</evidence>
<evidence type="ECO:0000313" key="3">
    <source>
        <dbReference type="Proteomes" id="UP000297245"/>
    </source>
</evidence>
<dbReference type="Proteomes" id="UP000297245">
    <property type="component" value="Unassembled WGS sequence"/>
</dbReference>
<accession>A0A4S8M1Q2</accession>
<proteinExistence type="predicted"/>
<dbReference type="SUPFAM" id="SSF50370">
    <property type="entry name" value="Ricin B-like lectins"/>
    <property type="match status" value="1"/>
</dbReference>
<dbReference type="AlphaFoldDB" id="A0A4S8M1Q2"/>
<sequence>MSTQVQQSLDTGRYVIINVKFNNLACLLGDECVIVSCSNADTPGTKWNIQLLKNNNFTIENFDFDINAIHFPNSKVGENIYGGSSEDSTLKQWRIRELSNVGHFIIMPASGPLLYLGLSGGEDKTPLTFSGSYADPQNQWMFKKVSAESTEESLSGPVTEDLKSPPLPPRSSQSLSIKNPEFRQTLQLCTELVRSAMMATLTSAENAS</sequence>
<organism evidence="2 3">
    <name type="scientific">Dendrothele bispora (strain CBS 962.96)</name>
    <dbReference type="NCBI Taxonomy" id="1314807"/>
    <lineage>
        <taxon>Eukaryota</taxon>
        <taxon>Fungi</taxon>
        <taxon>Dikarya</taxon>
        <taxon>Basidiomycota</taxon>
        <taxon>Agaricomycotina</taxon>
        <taxon>Agaricomycetes</taxon>
        <taxon>Agaricomycetidae</taxon>
        <taxon>Agaricales</taxon>
        <taxon>Agaricales incertae sedis</taxon>
        <taxon>Dendrothele</taxon>
    </lineage>
</organism>
<gene>
    <name evidence="2" type="ORF">K435DRAFT_858924</name>
</gene>
<dbReference type="InterPro" id="IPR035992">
    <property type="entry name" value="Ricin_B-like_lectins"/>
</dbReference>
<reference evidence="2 3" key="1">
    <citation type="journal article" date="2019" name="Nat. Ecol. Evol.">
        <title>Megaphylogeny resolves global patterns of mushroom evolution.</title>
        <authorList>
            <person name="Varga T."/>
            <person name="Krizsan K."/>
            <person name="Foldi C."/>
            <person name="Dima B."/>
            <person name="Sanchez-Garcia M."/>
            <person name="Sanchez-Ramirez S."/>
            <person name="Szollosi G.J."/>
            <person name="Szarkandi J.G."/>
            <person name="Papp V."/>
            <person name="Albert L."/>
            <person name="Andreopoulos W."/>
            <person name="Angelini C."/>
            <person name="Antonin V."/>
            <person name="Barry K.W."/>
            <person name="Bougher N.L."/>
            <person name="Buchanan P."/>
            <person name="Buyck B."/>
            <person name="Bense V."/>
            <person name="Catcheside P."/>
            <person name="Chovatia M."/>
            <person name="Cooper J."/>
            <person name="Damon W."/>
            <person name="Desjardin D."/>
            <person name="Finy P."/>
            <person name="Geml J."/>
            <person name="Haridas S."/>
            <person name="Hughes K."/>
            <person name="Justo A."/>
            <person name="Karasinski D."/>
            <person name="Kautmanova I."/>
            <person name="Kiss B."/>
            <person name="Kocsube S."/>
            <person name="Kotiranta H."/>
            <person name="LaButti K.M."/>
            <person name="Lechner B.E."/>
            <person name="Liimatainen K."/>
            <person name="Lipzen A."/>
            <person name="Lukacs Z."/>
            <person name="Mihaltcheva S."/>
            <person name="Morgado L.N."/>
            <person name="Niskanen T."/>
            <person name="Noordeloos M.E."/>
            <person name="Ohm R.A."/>
            <person name="Ortiz-Santana B."/>
            <person name="Ovrebo C."/>
            <person name="Racz N."/>
            <person name="Riley R."/>
            <person name="Savchenko A."/>
            <person name="Shiryaev A."/>
            <person name="Soop K."/>
            <person name="Spirin V."/>
            <person name="Szebenyi C."/>
            <person name="Tomsovsky M."/>
            <person name="Tulloss R.E."/>
            <person name="Uehling J."/>
            <person name="Grigoriev I.V."/>
            <person name="Vagvolgyi C."/>
            <person name="Papp T."/>
            <person name="Martin F.M."/>
            <person name="Miettinen O."/>
            <person name="Hibbett D.S."/>
            <person name="Nagy L.G."/>
        </authorList>
    </citation>
    <scope>NUCLEOTIDE SEQUENCE [LARGE SCALE GENOMIC DNA]</scope>
    <source>
        <strain evidence="2 3">CBS 962.96</strain>
    </source>
</reference>
<dbReference type="EMBL" id="ML179186">
    <property type="protein sequence ID" value="THU96024.1"/>
    <property type="molecule type" value="Genomic_DNA"/>
</dbReference>
<dbReference type="Gene3D" id="2.80.10.50">
    <property type="match status" value="1"/>
</dbReference>
<evidence type="ECO:0008006" key="4">
    <source>
        <dbReference type="Google" id="ProtNLM"/>
    </source>
</evidence>
<evidence type="ECO:0000313" key="2">
    <source>
        <dbReference type="EMBL" id="THU96024.1"/>
    </source>
</evidence>